<organism evidence="3 4">
    <name type="scientific">Odynerus spinipes</name>
    <dbReference type="NCBI Taxonomy" id="1348599"/>
    <lineage>
        <taxon>Eukaryota</taxon>
        <taxon>Metazoa</taxon>
        <taxon>Ecdysozoa</taxon>
        <taxon>Arthropoda</taxon>
        <taxon>Hexapoda</taxon>
        <taxon>Insecta</taxon>
        <taxon>Pterygota</taxon>
        <taxon>Neoptera</taxon>
        <taxon>Endopterygota</taxon>
        <taxon>Hymenoptera</taxon>
        <taxon>Apocrita</taxon>
        <taxon>Aculeata</taxon>
        <taxon>Vespoidea</taxon>
        <taxon>Vespidae</taxon>
        <taxon>Eumeninae</taxon>
        <taxon>Odynerus</taxon>
    </lineage>
</organism>
<protein>
    <recommendedName>
        <fullName evidence="2">PiggyBac transposable element-derived protein domain-containing protein</fullName>
    </recommendedName>
</protein>
<dbReference type="EMBL" id="JAIFRP010001061">
    <property type="protein sequence ID" value="KAK2577864.1"/>
    <property type="molecule type" value="Genomic_DNA"/>
</dbReference>
<dbReference type="Proteomes" id="UP001258017">
    <property type="component" value="Unassembled WGS sequence"/>
</dbReference>
<proteinExistence type="predicted"/>
<evidence type="ECO:0000256" key="1">
    <source>
        <dbReference type="SAM" id="MobiDB-lite"/>
    </source>
</evidence>
<dbReference type="PANTHER" id="PTHR46599:SF3">
    <property type="entry name" value="PIGGYBAC TRANSPOSABLE ELEMENT-DERIVED PROTEIN 4"/>
    <property type="match status" value="1"/>
</dbReference>
<gene>
    <name evidence="3" type="ORF">KPH14_001125</name>
</gene>
<sequence length="570" mass="67448">MESDSENSDVISINKRRRQDNVESDSDLEQIVFPRRDRRRIISDDEEDVQNENRERNVSSQEWIWKDADNITQVWEYSRIPKMHILVGQNVTALQMTREVLAEDFWEIIVRETNRYASQTLQNENRKLRKFEDIWWDTNIDEVHAYFALCILMSQVKKPTVQSYWSKRSVIETPIFRKTMPYWRFTQISRFLHFTDNEVVNNNDDRLCKVRSVIDYFNEKFQNICTPAEYISLDESLMKYTGRISYKQYNPSKRARFGVKFYKLCESKSGYCIKFKIYTGQDLDRNANVSVSESVTMLMSTVLTGYGHTLFLDNWYSSPSLFQKLQSRKMNAIGTVRCNTKNMPKELAAAKLKRSDVISRSCNGILVANWKDKKDIYVMSTKHTKIEMVEVEKKRWKNNNSLTTKPNIVLEYNEGMGGVDLQDSYLLSFKLMRKYVKSYKKIFFYIADMALLNSYILYRKKMEIPKCKKYSFSKFRIDVAKQILETVCLPDYQRRGRMSAGNAPSRLQAKQWGHFPRNIPPTNAKKNPQRRCVVCAKHKKRSETTWECKKCLVALHIPSCFEKYHTMQDY</sequence>
<dbReference type="PANTHER" id="PTHR46599">
    <property type="entry name" value="PIGGYBAC TRANSPOSABLE ELEMENT-DERIVED PROTEIN 4"/>
    <property type="match status" value="1"/>
</dbReference>
<reference evidence="3" key="1">
    <citation type="submission" date="2021-08" db="EMBL/GenBank/DDBJ databases">
        <authorList>
            <person name="Misof B."/>
            <person name="Oliver O."/>
            <person name="Podsiadlowski L."/>
            <person name="Donath A."/>
            <person name="Peters R."/>
            <person name="Mayer C."/>
            <person name="Rust J."/>
            <person name="Gunkel S."/>
            <person name="Lesny P."/>
            <person name="Martin S."/>
            <person name="Oeyen J.P."/>
            <person name="Petersen M."/>
            <person name="Panagiotis P."/>
            <person name="Wilbrandt J."/>
            <person name="Tanja T."/>
        </authorList>
    </citation>
    <scope>NUCLEOTIDE SEQUENCE</scope>
    <source>
        <strain evidence="3">GBR_01_08_01A</strain>
        <tissue evidence="3">Thorax + abdomen</tissue>
    </source>
</reference>
<keyword evidence="4" id="KW-1185">Reference proteome</keyword>
<reference evidence="3" key="2">
    <citation type="journal article" date="2023" name="Commun. Biol.">
        <title>Intrasexual cuticular hydrocarbon dimorphism in a wasp sheds light on hydrocarbon biosynthesis genes in Hymenoptera.</title>
        <authorList>
            <person name="Moris V.C."/>
            <person name="Podsiadlowski L."/>
            <person name="Martin S."/>
            <person name="Oeyen J.P."/>
            <person name="Donath A."/>
            <person name="Petersen M."/>
            <person name="Wilbrandt J."/>
            <person name="Misof B."/>
            <person name="Liedtke D."/>
            <person name="Thamm M."/>
            <person name="Scheiner R."/>
            <person name="Schmitt T."/>
            <person name="Niehuis O."/>
        </authorList>
    </citation>
    <scope>NUCLEOTIDE SEQUENCE</scope>
    <source>
        <strain evidence="3">GBR_01_08_01A</strain>
    </source>
</reference>
<feature type="region of interest" description="Disordered" evidence="1">
    <location>
        <begin position="1"/>
        <end position="29"/>
    </location>
</feature>
<evidence type="ECO:0000313" key="4">
    <source>
        <dbReference type="Proteomes" id="UP001258017"/>
    </source>
</evidence>
<dbReference type="Pfam" id="PF13843">
    <property type="entry name" value="DDE_Tnp_1_7"/>
    <property type="match status" value="1"/>
</dbReference>
<accession>A0AAD9VKI7</accession>
<evidence type="ECO:0000259" key="2">
    <source>
        <dbReference type="Pfam" id="PF13843"/>
    </source>
</evidence>
<feature type="domain" description="PiggyBac transposable element-derived protein" evidence="2">
    <location>
        <begin position="101"/>
        <end position="455"/>
    </location>
</feature>
<name>A0AAD9VKI7_9HYME</name>
<dbReference type="AlphaFoldDB" id="A0AAD9VKI7"/>
<evidence type="ECO:0000313" key="3">
    <source>
        <dbReference type="EMBL" id="KAK2577864.1"/>
    </source>
</evidence>
<comment type="caution">
    <text evidence="3">The sequence shown here is derived from an EMBL/GenBank/DDBJ whole genome shotgun (WGS) entry which is preliminary data.</text>
</comment>
<dbReference type="InterPro" id="IPR029526">
    <property type="entry name" value="PGBD"/>
</dbReference>